<dbReference type="Pfam" id="PF00072">
    <property type="entry name" value="Response_reg"/>
    <property type="match status" value="1"/>
</dbReference>
<dbReference type="GO" id="GO:0003677">
    <property type="term" value="F:DNA binding"/>
    <property type="evidence" value="ECO:0007669"/>
    <property type="project" value="UniProtKB-KW"/>
</dbReference>
<dbReference type="SMART" id="SM00421">
    <property type="entry name" value="HTH_LUXR"/>
    <property type="match status" value="1"/>
</dbReference>
<dbReference type="EMBL" id="LJSN01000003">
    <property type="protein sequence ID" value="PNE37295.1"/>
    <property type="molecule type" value="Genomic_DNA"/>
</dbReference>
<evidence type="ECO:0000256" key="1">
    <source>
        <dbReference type="ARBA" id="ARBA00022553"/>
    </source>
</evidence>
<dbReference type="InterPro" id="IPR001789">
    <property type="entry name" value="Sig_transdc_resp-reg_receiver"/>
</dbReference>
<dbReference type="InterPro" id="IPR011006">
    <property type="entry name" value="CheY-like_superfamily"/>
</dbReference>
<dbReference type="InterPro" id="IPR016032">
    <property type="entry name" value="Sig_transdc_resp-reg_C-effctor"/>
</dbReference>
<dbReference type="PANTHER" id="PTHR43214">
    <property type="entry name" value="TWO-COMPONENT RESPONSE REGULATOR"/>
    <property type="match status" value="1"/>
</dbReference>
<feature type="domain" description="HTH luxR-type" evidence="4">
    <location>
        <begin position="149"/>
        <end position="214"/>
    </location>
</feature>
<dbReference type="Proteomes" id="UP000236047">
    <property type="component" value="Unassembled WGS sequence"/>
</dbReference>
<evidence type="ECO:0000313" key="7">
    <source>
        <dbReference type="Proteomes" id="UP000236047"/>
    </source>
</evidence>
<proteinExistence type="predicted"/>
<dbReference type="PROSITE" id="PS50110">
    <property type="entry name" value="RESPONSE_REGULATORY"/>
    <property type="match status" value="1"/>
</dbReference>
<dbReference type="CDD" id="cd06170">
    <property type="entry name" value="LuxR_C_like"/>
    <property type="match status" value="1"/>
</dbReference>
<dbReference type="SUPFAM" id="SSF46894">
    <property type="entry name" value="C-terminal effector domain of the bipartite response regulators"/>
    <property type="match status" value="1"/>
</dbReference>
<gene>
    <name evidence="6" type="ORF">AOB60_23350</name>
</gene>
<dbReference type="InterPro" id="IPR000792">
    <property type="entry name" value="Tscrpt_reg_LuxR_C"/>
</dbReference>
<dbReference type="GO" id="GO:0006355">
    <property type="term" value="P:regulation of DNA-templated transcription"/>
    <property type="evidence" value="ECO:0007669"/>
    <property type="project" value="InterPro"/>
</dbReference>
<evidence type="ECO:0008006" key="8">
    <source>
        <dbReference type="Google" id="ProtNLM"/>
    </source>
</evidence>
<feature type="domain" description="Response regulatory" evidence="5">
    <location>
        <begin position="17"/>
        <end position="132"/>
    </location>
</feature>
<dbReference type="Pfam" id="PF00196">
    <property type="entry name" value="GerE"/>
    <property type="match status" value="1"/>
</dbReference>
<dbReference type="SUPFAM" id="SSF52172">
    <property type="entry name" value="CheY-like"/>
    <property type="match status" value="1"/>
</dbReference>
<dbReference type="AlphaFoldDB" id="A0A2N8P8F6"/>
<evidence type="ECO:0000259" key="4">
    <source>
        <dbReference type="PROSITE" id="PS50043"/>
    </source>
</evidence>
<keyword evidence="7" id="KW-1185">Reference proteome</keyword>
<dbReference type="InterPro" id="IPR058245">
    <property type="entry name" value="NreC/VraR/RcsB-like_REC"/>
</dbReference>
<keyword evidence="2" id="KW-0238">DNA-binding</keyword>
<evidence type="ECO:0000256" key="2">
    <source>
        <dbReference type="ARBA" id="ARBA00023125"/>
    </source>
</evidence>
<dbReference type="PRINTS" id="PR00038">
    <property type="entry name" value="HTHLUXR"/>
</dbReference>
<comment type="caution">
    <text evidence="6">The sequence shown here is derived from an EMBL/GenBank/DDBJ whole genome shotgun (WGS) entry which is preliminary data.</text>
</comment>
<dbReference type="Gene3D" id="3.40.50.2300">
    <property type="match status" value="1"/>
</dbReference>
<reference evidence="7" key="1">
    <citation type="submission" date="2015-09" db="EMBL/GenBank/DDBJ databases">
        <authorList>
            <person name="Graham D.E."/>
            <person name="Mahan K.M."/>
            <person name="Klingeman D.M."/>
            <person name="Fida T."/>
            <person name="Giannone R.J."/>
            <person name="Hettich R.L."/>
            <person name="Parry R.J."/>
            <person name="Spain J.C."/>
        </authorList>
    </citation>
    <scope>NUCLEOTIDE SEQUENCE [LARGE SCALE GENOMIC DNA]</scope>
    <source>
        <strain evidence="7">JCM 4701</strain>
    </source>
</reference>
<organism evidence="6 7">
    <name type="scientific">Streptomyces noursei</name>
    <name type="common">Streptomyces albulus</name>
    <dbReference type="NCBI Taxonomy" id="1971"/>
    <lineage>
        <taxon>Bacteria</taxon>
        <taxon>Bacillati</taxon>
        <taxon>Actinomycetota</taxon>
        <taxon>Actinomycetes</taxon>
        <taxon>Kitasatosporales</taxon>
        <taxon>Streptomycetaceae</taxon>
        <taxon>Streptomyces</taxon>
    </lineage>
</organism>
<name>A0A2N8P8F6_STRNR</name>
<keyword evidence="1 3" id="KW-0597">Phosphoprotein</keyword>
<sequence>MLSPCPNGYAEDGGPVRVVLAEDHPTVRAGTRAFLEPEGFIVVGEAACEREALEVVSEQQPDVLMLDMKLESGMALKAIPQFLAAAPEMGILVQSCYEDRAIICGALAAGAAGYLLKSSPVSELVLAVRTVASGERYVQPSLGAGLARAQGREPELQLRERQVLGLLAEGHTNREAAARLTVSVRTVESVRAALRARLGLVTRADLVAYARQNRSADV</sequence>
<feature type="modified residue" description="4-aspartylphosphate" evidence="3">
    <location>
        <position position="67"/>
    </location>
</feature>
<accession>A0A2N8P8F6</accession>
<dbReference type="SMART" id="SM00448">
    <property type="entry name" value="REC"/>
    <property type="match status" value="1"/>
</dbReference>
<protein>
    <recommendedName>
        <fullName evidence="8">LuxR family transcriptional regulator</fullName>
    </recommendedName>
</protein>
<evidence type="ECO:0000259" key="5">
    <source>
        <dbReference type="PROSITE" id="PS50110"/>
    </source>
</evidence>
<dbReference type="GO" id="GO:0000160">
    <property type="term" value="P:phosphorelay signal transduction system"/>
    <property type="evidence" value="ECO:0007669"/>
    <property type="project" value="InterPro"/>
</dbReference>
<evidence type="ECO:0000256" key="3">
    <source>
        <dbReference type="PROSITE-ProRule" id="PRU00169"/>
    </source>
</evidence>
<dbReference type="PROSITE" id="PS50043">
    <property type="entry name" value="HTH_LUXR_2"/>
    <property type="match status" value="1"/>
</dbReference>
<dbReference type="PANTHER" id="PTHR43214:SF37">
    <property type="entry name" value="TRANSCRIPTIONAL REGULATORY PROTEIN YDFI"/>
    <property type="match status" value="1"/>
</dbReference>
<dbReference type="CDD" id="cd17535">
    <property type="entry name" value="REC_NarL-like"/>
    <property type="match status" value="1"/>
</dbReference>
<dbReference type="InterPro" id="IPR039420">
    <property type="entry name" value="WalR-like"/>
</dbReference>
<evidence type="ECO:0000313" key="6">
    <source>
        <dbReference type="EMBL" id="PNE37295.1"/>
    </source>
</evidence>